<dbReference type="SUPFAM" id="SSF81324">
    <property type="entry name" value="Voltage-gated potassium channels"/>
    <property type="match status" value="1"/>
</dbReference>
<evidence type="ECO:0000259" key="8">
    <source>
        <dbReference type="PROSITE" id="PS51202"/>
    </source>
</evidence>
<dbReference type="InterPro" id="IPR003148">
    <property type="entry name" value="RCK_N"/>
</dbReference>
<dbReference type="PROSITE" id="PS51201">
    <property type="entry name" value="RCK_N"/>
    <property type="match status" value="1"/>
</dbReference>
<dbReference type="RefSeq" id="WP_085441380.1">
    <property type="nucleotide sequence ID" value="NZ_LVJN01000016.1"/>
</dbReference>
<dbReference type="AlphaFoldDB" id="A0A1Y2K7E5"/>
<dbReference type="Gene3D" id="3.40.50.720">
    <property type="entry name" value="NAD(P)-binding Rossmann-like Domain"/>
    <property type="match status" value="1"/>
</dbReference>
<dbReference type="PANTHER" id="PTHR43833:SF9">
    <property type="entry name" value="POTASSIUM CHANNEL PROTEIN YUGO-RELATED"/>
    <property type="match status" value="1"/>
</dbReference>
<dbReference type="InterPro" id="IPR050721">
    <property type="entry name" value="Trk_Ktr_HKT_K-transport"/>
</dbReference>
<evidence type="ECO:0000259" key="7">
    <source>
        <dbReference type="PROSITE" id="PS51201"/>
    </source>
</evidence>
<dbReference type="PANTHER" id="PTHR43833">
    <property type="entry name" value="POTASSIUM CHANNEL PROTEIN 2-RELATED-RELATED"/>
    <property type="match status" value="1"/>
</dbReference>
<protein>
    <recommendedName>
        <fullName evidence="5">BK channel</fullName>
    </recommendedName>
</protein>
<dbReference type="Pfam" id="PF00520">
    <property type="entry name" value="Ion_trans"/>
    <property type="match status" value="1"/>
</dbReference>
<organism evidence="9 10">
    <name type="scientific">Magnetofaba australis IT-1</name>
    <dbReference type="NCBI Taxonomy" id="1434232"/>
    <lineage>
        <taxon>Bacteria</taxon>
        <taxon>Pseudomonadati</taxon>
        <taxon>Pseudomonadota</taxon>
        <taxon>Magnetococcia</taxon>
        <taxon>Magnetococcales</taxon>
        <taxon>Magnetococcaceae</taxon>
        <taxon>Magnetofaba</taxon>
    </lineage>
</organism>
<dbReference type="SUPFAM" id="SSF116726">
    <property type="entry name" value="TrkA C-terminal domain-like"/>
    <property type="match status" value="1"/>
</dbReference>
<evidence type="ECO:0000313" key="9">
    <source>
        <dbReference type="EMBL" id="OSM06246.1"/>
    </source>
</evidence>
<dbReference type="GO" id="GO:0008324">
    <property type="term" value="F:monoatomic cation transmembrane transporter activity"/>
    <property type="evidence" value="ECO:0007669"/>
    <property type="project" value="InterPro"/>
</dbReference>
<dbReference type="EMBL" id="LVJN01000016">
    <property type="protein sequence ID" value="OSM06246.1"/>
    <property type="molecule type" value="Genomic_DNA"/>
</dbReference>
<name>A0A1Y2K7E5_9PROT</name>
<dbReference type="Pfam" id="PF02254">
    <property type="entry name" value="TrkA_N"/>
    <property type="match status" value="1"/>
</dbReference>
<dbReference type="Proteomes" id="UP000194003">
    <property type="component" value="Unassembled WGS sequence"/>
</dbReference>
<dbReference type="InterPro" id="IPR005821">
    <property type="entry name" value="Ion_trans_dom"/>
</dbReference>
<dbReference type="SUPFAM" id="SSF51735">
    <property type="entry name" value="NAD(P)-binding Rossmann-fold domains"/>
    <property type="match status" value="1"/>
</dbReference>
<feature type="transmembrane region" description="Helical" evidence="6">
    <location>
        <begin position="177"/>
        <end position="200"/>
    </location>
</feature>
<dbReference type="OrthoDB" id="9781411at2"/>
<dbReference type="GO" id="GO:0005216">
    <property type="term" value="F:monoatomic ion channel activity"/>
    <property type="evidence" value="ECO:0007669"/>
    <property type="project" value="InterPro"/>
</dbReference>
<comment type="subcellular location">
    <subcellularLocation>
        <location evidence="1">Membrane</location>
        <topology evidence="1">Multi-pass membrane protein</topology>
    </subcellularLocation>
</comment>
<dbReference type="GO" id="GO:0006813">
    <property type="term" value="P:potassium ion transport"/>
    <property type="evidence" value="ECO:0007669"/>
    <property type="project" value="InterPro"/>
</dbReference>
<gene>
    <name evidence="9" type="ORF">MAIT1_01231</name>
</gene>
<evidence type="ECO:0000256" key="6">
    <source>
        <dbReference type="SAM" id="Phobius"/>
    </source>
</evidence>
<evidence type="ECO:0000256" key="1">
    <source>
        <dbReference type="ARBA" id="ARBA00004141"/>
    </source>
</evidence>
<dbReference type="PRINTS" id="PR00169">
    <property type="entry name" value="KCHANNEL"/>
</dbReference>
<feature type="domain" description="RCK N-terminal" evidence="7">
    <location>
        <begin position="283"/>
        <end position="399"/>
    </location>
</feature>
<dbReference type="Pfam" id="PF02080">
    <property type="entry name" value="TrkA_C"/>
    <property type="match status" value="1"/>
</dbReference>
<feature type="transmembrane region" description="Helical" evidence="6">
    <location>
        <begin position="247"/>
        <end position="268"/>
    </location>
</feature>
<dbReference type="InterPro" id="IPR006037">
    <property type="entry name" value="RCK_C"/>
</dbReference>
<comment type="caution">
    <text evidence="9">The sequence shown here is derived from an EMBL/GenBank/DDBJ whole genome shotgun (WGS) entry which is preliminary data.</text>
</comment>
<feature type="transmembrane region" description="Helical" evidence="6">
    <location>
        <begin position="29"/>
        <end position="47"/>
    </location>
</feature>
<dbReference type="STRING" id="1434232.MAIT1_01231"/>
<evidence type="ECO:0000256" key="4">
    <source>
        <dbReference type="ARBA" id="ARBA00023136"/>
    </source>
</evidence>
<keyword evidence="3 6" id="KW-1133">Transmembrane helix</keyword>
<sequence>MNDRPSLLRRIKALLHHLLEASDSRARQVFNLVMMIVVLASLTQMVLEVNPDLTEIERQFYQELEELFAIIFLIEYLLRWWVCSDLYDDFQHARNRYIRRHHRDAPVLITAHALRVALAAKWRWMKQPLSVVDLLAILPFFRVFRLLRVLRVLRVLKLFRYSKRLTFFSDVIAERAFELTSLLTIAGIIFGMVAVAFYVVEHGQNPDVTNLWEAVYWSLITITTVGYGDITPATSAGQVVAVTGTVLGMWVTVFMTSIVVTAVNERMFHLKEQRMERMAERLKNHYIVCGMGRVGHAVCETLKAEGCAFVAMDSKQELVDEAINRGWTALCGDVTEEENWARLGLAKARCVISTISEEASNIYLILAIRERRPDVFLIVTGVDDNSENRLLKLGADRAISPEHDGGQHMAYTALRPTAINLFDLALKRDHIELDMEEICVPATGDFVDVTVAEAEIGQQFGIIVVAIVRGQETFFPPANKKMLGGDTLVCLGHLDDLERLRRTIQSS</sequence>
<dbReference type="Gene3D" id="3.30.70.1450">
    <property type="entry name" value="Regulator of K+ conductance, C-terminal domain"/>
    <property type="match status" value="1"/>
</dbReference>
<proteinExistence type="predicted"/>
<dbReference type="InterPro" id="IPR036291">
    <property type="entry name" value="NAD(P)-bd_dom_sf"/>
</dbReference>
<keyword evidence="10" id="KW-1185">Reference proteome</keyword>
<evidence type="ECO:0000256" key="2">
    <source>
        <dbReference type="ARBA" id="ARBA00022692"/>
    </source>
</evidence>
<accession>A0A1Y2K7E5</accession>
<evidence type="ECO:0000313" key="10">
    <source>
        <dbReference type="Proteomes" id="UP000194003"/>
    </source>
</evidence>
<feature type="transmembrane region" description="Helical" evidence="6">
    <location>
        <begin position="67"/>
        <end position="84"/>
    </location>
</feature>
<evidence type="ECO:0000256" key="5">
    <source>
        <dbReference type="ARBA" id="ARBA00029579"/>
    </source>
</evidence>
<dbReference type="GO" id="GO:0016020">
    <property type="term" value="C:membrane"/>
    <property type="evidence" value="ECO:0007669"/>
    <property type="project" value="UniProtKB-SubCell"/>
</dbReference>
<feature type="domain" description="RCK C-terminal" evidence="8">
    <location>
        <begin position="419"/>
        <end position="506"/>
    </location>
</feature>
<dbReference type="Gene3D" id="1.10.287.70">
    <property type="match status" value="1"/>
</dbReference>
<keyword evidence="4 6" id="KW-0472">Membrane</keyword>
<dbReference type="PROSITE" id="PS51202">
    <property type="entry name" value="RCK_C"/>
    <property type="match status" value="1"/>
</dbReference>
<evidence type="ECO:0000256" key="3">
    <source>
        <dbReference type="ARBA" id="ARBA00022989"/>
    </source>
</evidence>
<dbReference type="InterPro" id="IPR036721">
    <property type="entry name" value="RCK_C_sf"/>
</dbReference>
<reference evidence="9 10" key="1">
    <citation type="journal article" date="2016" name="BMC Genomics">
        <title>Combined genomic and structural analyses of a cultured magnetotactic bacterium reveals its niche adaptation to a dynamic environment.</title>
        <authorList>
            <person name="Araujo A.C."/>
            <person name="Morillo V."/>
            <person name="Cypriano J."/>
            <person name="Teixeira L.C."/>
            <person name="Leao P."/>
            <person name="Lyra S."/>
            <person name="Almeida L.G."/>
            <person name="Bazylinski D.A."/>
            <person name="Vasconcellos A.T."/>
            <person name="Abreu F."/>
            <person name="Lins U."/>
        </authorList>
    </citation>
    <scope>NUCLEOTIDE SEQUENCE [LARGE SCALE GENOMIC DNA]</scope>
    <source>
        <strain evidence="9 10">IT-1</strain>
    </source>
</reference>
<keyword evidence="2 6" id="KW-0812">Transmembrane</keyword>